<gene>
    <name evidence="2" type="ORF">DFH07DRAFT_957301</name>
</gene>
<evidence type="ECO:0000313" key="2">
    <source>
        <dbReference type="EMBL" id="KAJ7761233.1"/>
    </source>
</evidence>
<reference evidence="2" key="1">
    <citation type="submission" date="2023-03" db="EMBL/GenBank/DDBJ databases">
        <title>Massive genome expansion in bonnet fungi (Mycena s.s.) driven by repeated elements and novel gene families across ecological guilds.</title>
        <authorList>
            <consortium name="Lawrence Berkeley National Laboratory"/>
            <person name="Harder C.B."/>
            <person name="Miyauchi S."/>
            <person name="Viragh M."/>
            <person name="Kuo A."/>
            <person name="Thoen E."/>
            <person name="Andreopoulos B."/>
            <person name="Lu D."/>
            <person name="Skrede I."/>
            <person name="Drula E."/>
            <person name="Henrissat B."/>
            <person name="Morin E."/>
            <person name="Kohler A."/>
            <person name="Barry K."/>
            <person name="LaButti K."/>
            <person name="Morin E."/>
            <person name="Salamov A."/>
            <person name="Lipzen A."/>
            <person name="Mereny Z."/>
            <person name="Hegedus B."/>
            <person name="Baldrian P."/>
            <person name="Stursova M."/>
            <person name="Weitz H."/>
            <person name="Taylor A."/>
            <person name="Grigoriev I.V."/>
            <person name="Nagy L.G."/>
            <person name="Martin F."/>
            <person name="Kauserud H."/>
        </authorList>
    </citation>
    <scope>NUCLEOTIDE SEQUENCE</scope>
    <source>
        <strain evidence="2">CBHHK188m</strain>
    </source>
</reference>
<proteinExistence type="predicted"/>
<name>A0AAD7JF92_9AGAR</name>
<comment type="caution">
    <text evidence="2">The sequence shown here is derived from an EMBL/GenBank/DDBJ whole genome shotgun (WGS) entry which is preliminary data.</text>
</comment>
<dbReference type="Proteomes" id="UP001215280">
    <property type="component" value="Unassembled WGS sequence"/>
</dbReference>
<dbReference type="AlphaFoldDB" id="A0AAD7JF92"/>
<feature type="region of interest" description="Disordered" evidence="1">
    <location>
        <begin position="44"/>
        <end position="73"/>
    </location>
</feature>
<evidence type="ECO:0000256" key="1">
    <source>
        <dbReference type="SAM" id="MobiDB-lite"/>
    </source>
</evidence>
<sequence length="288" mass="32735">MATGEENIKCSRCPYRDAQSTFPQKSNLEYLSTCFACTEKEAKRREKNRSKGKSQQAEGSPQEKIRKGPAVRPAQGHATLEWEECVSLLGVHKNSAFELEAFISMAGQSAKSVFGELGTGKATSDAMAKSIWEISSYRFIYKKCKKSSSSDSVRTYTYYCAQNEGEVKKSDLHDDPQKRRARMKMDRFPCHGSLQITINEDDQQLPLRLKLTHHLPHLHYVDISINKNIRELVESLKHESVTNIWTRVLSENPSTEITQKQIYALWSELNEGAWRLDGEGQIRADDLG</sequence>
<evidence type="ECO:0000313" key="3">
    <source>
        <dbReference type="Proteomes" id="UP001215280"/>
    </source>
</evidence>
<accession>A0AAD7JF92</accession>
<organism evidence="2 3">
    <name type="scientific">Mycena maculata</name>
    <dbReference type="NCBI Taxonomy" id="230809"/>
    <lineage>
        <taxon>Eukaryota</taxon>
        <taxon>Fungi</taxon>
        <taxon>Dikarya</taxon>
        <taxon>Basidiomycota</taxon>
        <taxon>Agaricomycotina</taxon>
        <taxon>Agaricomycetes</taxon>
        <taxon>Agaricomycetidae</taxon>
        <taxon>Agaricales</taxon>
        <taxon>Marasmiineae</taxon>
        <taxon>Mycenaceae</taxon>
        <taxon>Mycena</taxon>
    </lineage>
</organism>
<dbReference type="EMBL" id="JARJLG010000046">
    <property type="protein sequence ID" value="KAJ7761233.1"/>
    <property type="molecule type" value="Genomic_DNA"/>
</dbReference>
<keyword evidence="3" id="KW-1185">Reference proteome</keyword>
<protein>
    <submittedName>
        <fullName evidence="2">Uncharacterized protein</fullName>
    </submittedName>
</protein>